<keyword evidence="7" id="KW-0547">Nucleotide-binding</keyword>
<dbReference type="Gene3D" id="3.40.50.620">
    <property type="entry name" value="HUPs"/>
    <property type="match status" value="1"/>
</dbReference>
<keyword evidence="15" id="KW-0378">Hydrolase</keyword>
<evidence type="ECO:0000313" key="15">
    <source>
        <dbReference type="EMBL" id="KAE9389290.1"/>
    </source>
</evidence>
<keyword evidence="16" id="KW-1185">Reference proteome</keyword>
<dbReference type="SUPFAM" id="SSF52402">
    <property type="entry name" value="Adenine nucleotide alpha hydrolases-like"/>
    <property type="match status" value="1"/>
</dbReference>
<evidence type="ECO:0000256" key="9">
    <source>
        <dbReference type="ARBA" id="ARBA00022840"/>
    </source>
</evidence>
<dbReference type="InterPro" id="IPR002500">
    <property type="entry name" value="PAPS_reduct_dom"/>
</dbReference>
<dbReference type="Pfam" id="PF01507">
    <property type="entry name" value="PAPS_reduct"/>
    <property type="match status" value="1"/>
</dbReference>
<accession>A0A6A4GVD6</accession>
<dbReference type="EC" id="2.7.7.2" evidence="2"/>
<comment type="catalytic activity">
    <reaction evidence="12">
        <text>FMN + ATP + H(+) = FAD + diphosphate</text>
        <dbReference type="Rhea" id="RHEA:17237"/>
        <dbReference type="ChEBI" id="CHEBI:15378"/>
        <dbReference type="ChEBI" id="CHEBI:30616"/>
        <dbReference type="ChEBI" id="CHEBI:33019"/>
        <dbReference type="ChEBI" id="CHEBI:57692"/>
        <dbReference type="ChEBI" id="CHEBI:58210"/>
        <dbReference type="EC" id="2.7.7.2"/>
    </reaction>
</comment>
<protein>
    <recommendedName>
        <fullName evidence="2">FAD synthase</fullName>
        <ecNumber evidence="2">2.7.7.2</ecNumber>
    </recommendedName>
    <alternativeName>
        <fullName evidence="10">FAD pyrophosphorylase</fullName>
    </alternativeName>
    <alternativeName>
        <fullName evidence="11">FMN adenylyltransferase</fullName>
    </alternativeName>
</protein>
<keyword evidence="8" id="KW-0274">FAD</keyword>
<evidence type="ECO:0000256" key="11">
    <source>
        <dbReference type="ARBA" id="ARBA00031871"/>
    </source>
</evidence>
<name>A0A6A4GVD6_9AGAR</name>
<feature type="domain" description="Phosphoadenosine phosphosulphate reductase" evidence="14">
    <location>
        <begin position="44"/>
        <end position="241"/>
    </location>
</feature>
<dbReference type="Proteomes" id="UP000799118">
    <property type="component" value="Unassembled WGS sequence"/>
</dbReference>
<evidence type="ECO:0000256" key="10">
    <source>
        <dbReference type="ARBA" id="ARBA00031145"/>
    </source>
</evidence>
<evidence type="ECO:0000256" key="7">
    <source>
        <dbReference type="ARBA" id="ARBA00022741"/>
    </source>
</evidence>
<evidence type="ECO:0000256" key="1">
    <source>
        <dbReference type="ARBA" id="ARBA00004726"/>
    </source>
</evidence>
<keyword evidence="4" id="KW-0288">FMN</keyword>
<evidence type="ECO:0000313" key="16">
    <source>
        <dbReference type="Proteomes" id="UP000799118"/>
    </source>
</evidence>
<dbReference type="GO" id="GO:0016787">
    <property type="term" value="F:hydrolase activity"/>
    <property type="evidence" value="ECO:0007669"/>
    <property type="project" value="UniProtKB-KW"/>
</dbReference>
<dbReference type="EMBL" id="ML769703">
    <property type="protein sequence ID" value="KAE9389290.1"/>
    <property type="molecule type" value="Genomic_DNA"/>
</dbReference>
<evidence type="ECO:0000256" key="6">
    <source>
        <dbReference type="ARBA" id="ARBA00022695"/>
    </source>
</evidence>
<dbReference type="PANTHER" id="PTHR23293">
    <property type="entry name" value="FAD SYNTHETASE-RELATED FMN ADENYLYLTRANSFERASE"/>
    <property type="match status" value="1"/>
</dbReference>
<evidence type="ECO:0000256" key="4">
    <source>
        <dbReference type="ARBA" id="ARBA00022643"/>
    </source>
</evidence>
<keyword evidence="3" id="KW-0285">Flavoprotein</keyword>
<dbReference type="CDD" id="cd23948">
    <property type="entry name" value="FAD_synthase"/>
    <property type="match status" value="1"/>
</dbReference>
<dbReference type="GO" id="GO:0003919">
    <property type="term" value="F:FMN adenylyltransferase activity"/>
    <property type="evidence" value="ECO:0007669"/>
    <property type="project" value="UniProtKB-EC"/>
</dbReference>
<dbReference type="GO" id="GO:0005524">
    <property type="term" value="F:ATP binding"/>
    <property type="evidence" value="ECO:0007669"/>
    <property type="project" value="UniProtKB-KW"/>
</dbReference>
<dbReference type="InterPro" id="IPR014729">
    <property type="entry name" value="Rossmann-like_a/b/a_fold"/>
</dbReference>
<evidence type="ECO:0000256" key="3">
    <source>
        <dbReference type="ARBA" id="ARBA00022630"/>
    </source>
</evidence>
<comment type="pathway">
    <text evidence="1">Cofactor biosynthesis; FAD biosynthesis; FAD from FMN: step 1/1.</text>
</comment>
<organism evidence="15 16">
    <name type="scientific">Gymnopus androsaceus JB14</name>
    <dbReference type="NCBI Taxonomy" id="1447944"/>
    <lineage>
        <taxon>Eukaryota</taxon>
        <taxon>Fungi</taxon>
        <taxon>Dikarya</taxon>
        <taxon>Basidiomycota</taxon>
        <taxon>Agaricomycotina</taxon>
        <taxon>Agaricomycetes</taxon>
        <taxon>Agaricomycetidae</taxon>
        <taxon>Agaricales</taxon>
        <taxon>Marasmiineae</taxon>
        <taxon>Omphalotaceae</taxon>
        <taxon>Gymnopus</taxon>
    </lineage>
</organism>
<feature type="region of interest" description="Disordered" evidence="13">
    <location>
        <begin position="132"/>
        <end position="151"/>
    </location>
</feature>
<dbReference type="PANTHER" id="PTHR23293:SF9">
    <property type="entry name" value="FAD SYNTHASE"/>
    <property type="match status" value="1"/>
</dbReference>
<dbReference type="AlphaFoldDB" id="A0A6A4GVD6"/>
<proteinExistence type="predicted"/>
<keyword evidence="5" id="KW-0808">Transferase</keyword>
<evidence type="ECO:0000256" key="12">
    <source>
        <dbReference type="ARBA" id="ARBA00049494"/>
    </source>
</evidence>
<gene>
    <name evidence="15" type="ORF">BT96DRAFT_890154</name>
</gene>
<sequence length="356" mass="38811">MIRMEQVAQQVYDLANSNDPLAPRVKEALDVIDEGLDACGTDKVSISFNGGKDCTVLLHLFAGALGKRRSTTQCSSPIPAIYIAVPSPFPVLEEFIQDAVKDYNLDLFNCRPPQEDTVETIVTPAAEKITRGSDYMNHPLPRPRGVGKAKGGEGMRQALEMYKAQCPHINGILIGTRRTDPHGDKISFRCPTDNGWPEFDRINPIINWSYADVWTFLRQLNVPYCKLYDEGYTSLGSTYNTFPNPALLINPSSTSSDNEPSLPSASSVISPTTALTTVMSSTHAIPVSDALSPTEVLSNYMSATHANPGGVLSAINGTATYNHYPSAFSSPPQYQPAYMLKEDHLERAGRGLSIPV</sequence>
<dbReference type="GO" id="GO:0006747">
    <property type="term" value="P:FAD biosynthetic process"/>
    <property type="evidence" value="ECO:0007669"/>
    <property type="project" value="TreeGrafter"/>
</dbReference>
<evidence type="ECO:0000256" key="13">
    <source>
        <dbReference type="SAM" id="MobiDB-lite"/>
    </source>
</evidence>
<keyword evidence="9" id="KW-0067">ATP-binding</keyword>
<evidence type="ECO:0000256" key="2">
    <source>
        <dbReference type="ARBA" id="ARBA00012393"/>
    </source>
</evidence>
<evidence type="ECO:0000256" key="5">
    <source>
        <dbReference type="ARBA" id="ARBA00022679"/>
    </source>
</evidence>
<reference evidence="15" key="1">
    <citation type="journal article" date="2019" name="Environ. Microbiol.">
        <title>Fungal ecological strategies reflected in gene transcription - a case study of two litter decomposers.</title>
        <authorList>
            <person name="Barbi F."/>
            <person name="Kohler A."/>
            <person name="Barry K."/>
            <person name="Baskaran P."/>
            <person name="Daum C."/>
            <person name="Fauchery L."/>
            <person name="Ihrmark K."/>
            <person name="Kuo A."/>
            <person name="LaButti K."/>
            <person name="Lipzen A."/>
            <person name="Morin E."/>
            <person name="Grigoriev I.V."/>
            <person name="Henrissat B."/>
            <person name="Lindahl B."/>
            <person name="Martin F."/>
        </authorList>
    </citation>
    <scope>NUCLEOTIDE SEQUENCE</scope>
    <source>
        <strain evidence="15">JB14</strain>
    </source>
</reference>
<keyword evidence="6" id="KW-0548">Nucleotidyltransferase</keyword>
<evidence type="ECO:0000259" key="14">
    <source>
        <dbReference type="Pfam" id="PF01507"/>
    </source>
</evidence>
<evidence type="ECO:0000256" key="8">
    <source>
        <dbReference type="ARBA" id="ARBA00022827"/>
    </source>
</evidence>
<dbReference type="OrthoDB" id="270728at2759"/>